<evidence type="ECO:0000313" key="1">
    <source>
        <dbReference type="EMBL" id="UOR05879.1"/>
    </source>
</evidence>
<proteinExistence type="predicted"/>
<dbReference type="Pfam" id="PF23790">
    <property type="entry name" value="Kyano_Gp96"/>
    <property type="match status" value="1"/>
</dbReference>
<dbReference type="AlphaFoldDB" id="A0A8T9T1K1"/>
<sequence length="107" mass="12319">MATQTLNLEPVYNKLKSYFNTKKAVKVTPWTDKVTVTHYETVIFEIDAWGQITLNNGGYLTKTTKSHLNECLEIAGKVEKVYQKGGIWYVKGLDNVEFTKNFKMTTY</sequence>
<reference evidence="1 2" key="1">
    <citation type="submission" date="2022-04" db="EMBL/GenBank/DDBJ databases">
        <title>Hymenobacter sp. isolated from the air.</title>
        <authorList>
            <person name="Won M."/>
            <person name="Lee C.-M."/>
            <person name="Woen H.-Y."/>
            <person name="Kwon S.-W."/>
        </authorList>
    </citation>
    <scope>NUCLEOTIDE SEQUENCE [LARGE SCALE GENOMIC DNA]</scope>
    <source>
        <strain evidence="2">5413 J-13</strain>
    </source>
</reference>
<evidence type="ECO:0000313" key="2">
    <source>
        <dbReference type="Proteomes" id="UP000829925"/>
    </source>
</evidence>
<accession>A0A8T9T1K1</accession>
<dbReference type="RefSeq" id="WP_245094491.1">
    <property type="nucleotide sequence ID" value="NZ_CP095053.1"/>
</dbReference>
<protein>
    <submittedName>
        <fullName evidence="1">Uncharacterized protein</fullName>
    </submittedName>
</protein>
<dbReference type="Proteomes" id="UP000829925">
    <property type="component" value="Chromosome"/>
</dbReference>
<name>A0A8T9T1K1_9BACT</name>
<dbReference type="InterPro" id="IPR057004">
    <property type="entry name" value="Gp90-like"/>
</dbReference>
<dbReference type="KEGG" id="haei:MUN82_01975"/>
<keyword evidence="2" id="KW-1185">Reference proteome</keyword>
<organism evidence="1 2">
    <name type="scientific">Hymenobacter aerilatus</name>
    <dbReference type="NCBI Taxonomy" id="2932251"/>
    <lineage>
        <taxon>Bacteria</taxon>
        <taxon>Pseudomonadati</taxon>
        <taxon>Bacteroidota</taxon>
        <taxon>Cytophagia</taxon>
        <taxon>Cytophagales</taxon>
        <taxon>Hymenobacteraceae</taxon>
        <taxon>Hymenobacter</taxon>
    </lineage>
</organism>
<dbReference type="EMBL" id="CP095053">
    <property type="protein sequence ID" value="UOR05879.1"/>
    <property type="molecule type" value="Genomic_DNA"/>
</dbReference>
<gene>
    <name evidence="1" type="ORF">MUN82_01975</name>
</gene>